<dbReference type="EMBL" id="CAJVRM010000726">
    <property type="protein sequence ID" value="CAG8983371.1"/>
    <property type="molecule type" value="Genomic_DNA"/>
</dbReference>
<dbReference type="SUPFAM" id="SSF48403">
    <property type="entry name" value="Ankyrin repeat"/>
    <property type="match status" value="1"/>
</dbReference>
<evidence type="ECO:0000313" key="2">
    <source>
        <dbReference type="EMBL" id="CAG8983371.1"/>
    </source>
</evidence>
<accession>A0A9N9QDC1</accession>
<name>A0A9N9QDC1_9HELO</name>
<dbReference type="Proteomes" id="UP000701801">
    <property type="component" value="Unassembled WGS sequence"/>
</dbReference>
<dbReference type="AlphaFoldDB" id="A0A9N9QDC1"/>
<proteinExistence type="predicted"/>
<feature type="region of interest" description="Disordered" evidence="1">
    <location>
        <begin position="81"/>
        <end position="103"/>
    </location>
</feature>
<evidence type="ECO:0000256" key="1">
    <source>
        <dbReference type="SAM" id="MobiDB-lite"/>
    </source>
</evidence>
<dbReference type="Gene3D" id="1.25.40.20">
    <property type="entry name" value="Ankyrin repeat-containing domain"/>
    <property type="match status" value="1"/>
</dbReference>
<keyword evidence="3" id="KW-1185">Reference proteome</keyword>
<gene>
    <name evidence="2" type="ORF">HYALB_00000538</name>
</gene>
<dbReference type="OrthoDB" id="194358at2759"/>
<comment type="caution">
    <text evidence="2">The sequence shown here is derived from an EMBL/GenBank/DDBJ whole genome shotgun (WGS) entry which is preliminary data.</text>
</comment>
<dbReference type="InterPro" id="IPR036770">
    <property type="entry name" value="Ankyrin_rpt-contain_sf"/>
</dbReference>
<sequence>MRDRRGHTALAIAALRGSRPCVQVLLQWRTKPNNRNYEGKSIMEQVSSRLRMAPKRQRDDVYARLLSCVLLLKDKGAVMHPGHDEEWQLPPRQTGNEDLIDWT</sequence>
<organism evidence="2 3">
    <name type="scientific">Hymenoscyphus albidus</name>
    <dbReference type="NCBI Taxonomy" id="595503"/>
    <lineage>
        <taxon>Eukaryota</taxon>
        <taxon>Fungi</taxon>
        <taxon>Dikarya</taxon>
        <taxon>Ascomycota</taxon>
        <taxon>Pezizomycotina</taxon>
        <taxon>Leotiomycetes</taxon>
        <taxon>Helotiales</taxon>
        <taxon>Helotiaceae</taxon>
        <taxon>Hymenoscyphus</taxon>
    </lineage>
</organism>
<evidence type="ECO:0000313" key="3">
    <source>
        <dbReference type="Proteomes" id="UP000701801"/>
    </source>
</evidence>
<reference evidence="2" key="1">
    <citation type="submission" date="2021-07" db="EMBL/GenBank/DDBJ databases">
        <authorList>
            <person name="Durling M."/>
        </authorList>
    </citation>
    <scope>NUCLEOTIDE SEQUENCE</scope>
</reference>
<protein>
    <submittedName>
        <fullName evidence="2">Uncharacterized protein</fullName>
    </submittedName>
</protein>